<dbReference type="RefSeq" id="WP_237346918.1">
    <property type="nucleotide sequence ID" value="NZ_JABWGX010000025.1"/>
</dbReference>
<evidence type="ECO:0000313" key="2">
    <source>
        <dbReference type="EMBL" id="MDQ0503939.1"/>
    </source>
</evidence>
<keyword evidence="1" id="KW-1133">Transmembrane helix</keyword>
<name>A0ABU0L9Y2_XANAG</name>
<feature type="transmembrane region" description="Helical" evidence="1">
    <location>
        <begin position="208"/>
        <end position="227"/>
    </location>
</feature>
<organism evidence="2 3">
    <name type="scientific">Xanthobacter agilis</name>
    <dbReference type="NCBI Taxonomy" id="47492"/>
    <lineage>
        <taxon>Bacteria</taxon>
        <taxon>Pseudomonadati</taxon>
        <taxon>Pseudomonadota</taxon>
        <taxon>Alphaproteobacteria</taxon>
        <taxon>Hyphomicrobiales</taxon>
        <taxon>Xanthobacteraceae</taxon>
        <taxon>Xanthobacter</taxon>
    </lineage>
</organism>
<accession>A0ABU0L9Y2</accession>
<evidence type="ECO:0000313" key="3">
    <source>
        <dbReference type="Proteomes" id="UP001241747"/>
    </source>
</evidence>
<dbReference type="EMBL" id="JAUSVY010000002">
    <property type="protein sequence ID" value="MDQ0503939.1"/>
    <property type="molecule type" value="Genomic_DNA"/>
</dbReference>
<feature type="transmembrane region" description="Helical" evidence="1">
    <location>
        <begin position="39"/>
        <end position="59"/>
    </location>
</feature>
<reference evidence="2 3" key="1">
    <citation type="submission" date="2023-07" db="EMBL/GenBank/DDBJ databases">
        <title>Genomic Encyclopedia of Type Strains, Phase IV (KMG-IV): sequencing the most valuable type-strain genomes for metagenomic binning, comparative biology and taxonomic classification.</title>
        <authorList>
            <person name="Goeker M."/>
        </authorList>
    </citation>
    <scope>NUCLEOTIDE SEQUENCE [LARGE SCALE GENOMIC DNA]</scope>
    <source>
        <strain evidence="2 3">DSM 3770</strain>
    </source>
</reference>
<keyword evidence="3" id="KW-1185">Reference proteome</keyword>
<keyword evidence="1" id="KW-0472">Membrane</keyword>
<proteinExistence type="predicted"/>
<protein>
    <recommendedName>
        <fullName evidence="4">DUF4239 domain-containing protein</fullName>
    </recommendedName>
</protein>
<sequence length="267" mass="29222">MTSWMVAPLAFAAMMTGAFLAMAIARWSPPDFLSDDTRFTMKVTVGLTAAVTSLILGLMTTSMRYSYAGAQEDVQQYAVAILTTDVELRHFGAQACPARQELATYVRLILDETWSGHQTQRHPQFETSSANLLLRLDDAIRALPPGTDDQKMNRNNAIDGMKMLLTHRWRLTTDAESRVPTIFIMVVMGWLTLIFAGFGWFAPRNPPGLAALAFCGLSIAAALFLVVEMGEPFSGPMRIAPTPLLDALHAIRTHPCEGPNAPHATGN</sequence>
<keyword evidence="1" id="KW-0812">Transmembrane</keyword>
<dbReference type="InterPro" id="IPR025333">
    <property type="entry name" value="DUF4239"/>
</dbReference>
<dbReference type="Proteomes" id="UP001241747">
    <property type="component" value="Unassembled WGS sequence"/>
</dbReference>
<feature type="transmembrane region" description="Helical" evidence="1">
    <location>
        <begin position="179"/>
        <end position="202"/>
    </location>
</feature>
<dbReference type="Pfam" id="PF14023">
    <property type="entry name" value="Bestrophin-like"/>
    <property type="match status" value="1"/>
</dbReference>
<comment type="caution">
    <text evidence="2">The sequence shown here is derived from an EMBL/GenBank/DDBJ whole genome shotgun (WGS) entry which is preliminary data.</text>
</comment>
<evidence type="ECO:0000256" key="1">
    <source>
        <dbReference type="SAM" id="Phobius"/>
    </source>
</evidence>
<gene>
    <name evidence="2" type="ORF">QOZ94_000713</name>
</gene>
<evidence type="ECO:0008006" key="4">
    <source>
        <dbReference type="Google" id="ProtNLM"/>
    </source>
</evidence>